<dbReference type="PANTHER" id="PTHR16099">
    <property type="entry name" value="8-OXO-DGTP DIPHOSPHATES NUDT15"/>
    <property type="match status" value="1"/>
</dbReference>
<dbReference type="HOGENOM" id="CLU_037162_9_0_1"/>
<keyword evidence="4" id="KW-1185">Reference proteome</keyword>
<sequence length="158" mass="17725">KVFAGLRKNSHGEGTLALPGGHLEMYETWAQCATREALEETGLELENVQFAHVTNDMMQDQNKHYVTIFMMAECCPPPSFLGLTLSYQKPQNLEPHKCDGWDSYSWDELVSFAEKSKKVKAVADDDGEEESATPKLFGPLLQLVQESPQVVIDFMNKA</sequence>
<proteinExistence type="predicted"/>
<dbReference type="RefSeq" id="XP_002289366.1">
    <property type="nucleotide sequence ID" value="XM_002289330.1"/>
</dbReference>
<dbReference type="InterPro" id="IPR000086">
    <property type="entry name" value="NUDIX_hydrolase_dom"/>
</dbReference>
<reference evidence="3 4" key="1">
    <citation type="journal article" date="2004" name="Science">
        <title>The genome of the diatom Thalassiosira pseudonana: ecology, evolution, and metabolism.</title>
        <authorList>
            <person name="Armbrust E.V."/>
            <person name="Berges J.A."/>
            <person name="Bowler C."/>
            <person name="Green B.R."/>
            <person name="Martinez D."/>
            <person name="Putnam N.H."/>
            <person name="Zhou S."/>
            <person name="Allen A.E."/>
            <person name="Apt K.E."/>
            <person name="Bechner M."/>
            <person name="Brzezinski M.A."/>
            <person name="Chaal B.K."/>
            <person name="Chiovitti A."/>
            <person name="Davis A.K."/>
            <person name="Demarest M.S."/>
            <person name="Detter J.C."/>
            <person name="Glavina T."/>
            <person name="Goodstein D."/>
            <person name="Hadi M.Z."/>
            <person name="Hellsten U."/>
            <person name="Hildebrand M."/>
            <person name="Jenkins B.D."/>
            <person name="Jurka J."/>
            <person name="Kapitonov V.V."/>
            <person name="Kroger N."/>
            <person name="Lau W.W."/>
            <person name="Lane T.W."/>
            <person name="Larimer F.W."/>
            <person name="Lippmeier J.C."/>
            <person name="Lucas S."/>
            <person name="Medina M."/>
            <person name="Montsant A."/>
            <person name="Obornik M."/>
            <person name="Parker M.S."/>
            <person name="Palenik B."/>
            <person name="Pazour G.J."/>
            <person name="Richardson P.M."/>
            <person name="Rynearson T.A."/>
            <person name="Saito M.A."/>
            <person name="Schwartz D.C."/>
            <person name="Thamatrakoln K."/>
            <person name="Valentin K."/>
            <person name="Vardi A."/>
            <person name="Wilkerson F.P."/>
            <person name="Rokhsar D.S."/>
        </authorList>
    </citation>
    <scope>NUCLEOTIDE SEQUENCE [LARGE SCALE GENOMIC DNA]</scope>
    <source>
        <strain evidence="3 4">CCMP1335</strain>
    </source>
</reference>
<feature type="non-terminal residue" evidence="3">
    <location>
        <position position="1"/>
    </location>
</feature>
<evidence type="ECO:0000313" key="3">
    <source>
        <dbReference type="EMBL" id="EED92903.1"/>
    </source>
</evidence>
<dbReference type="Pfam" id="PF00293">
    <property type="entry name" value="NUDIX"/>
    <property type="match status" value="1"/>
</dbReference>
<dbReference type="STRING" id="35128.B8BZL8"/>
<evidence type="ECO:0000259" key="2">
    <source>
        <dbReference type="PROSITE" id="PS51462"/>
    </source>
</evidence>
<accession>B8BZL8</accession>
<name>B8BZL8_THAPS</name>
<dbReference type="KEGG" id="tps:THAPSDRAFT_262204"/>
<dbReference type="InterPro" id="IPR020084">
    <property type="entry name" value="NUDIX_hydrolase_CS"/>
</dbReference>
<dbReference type="GO" id="GO:0035539">
    <property type="term" value="F:8-oxo-7,8-dihydrodeoxyguanosine triphosphate pyrophosphatase activity"/>
    <property type="evidence" value="ECO:0000318"/>
    <property type="project" value="GO_Central"/>
</dbReference>
<protein>
    <recommendedName>
        <fullName evidence="2">Nudix hydrolase domain-containing protein</fullName>
    </recommendedName>
</protein>
<dbReference type="Proteomes" id="UP000001449">
    <property type="component" value="Chromosome 4"/>
</dbReference>
<dbReference type="PROSITE" id="PS51462">
    <property type="entry name" value="NUDIX"/>
    <property type="match status" value="1"/>
</dbReference>
<dbReference type="FunFam" id="3.90.79.10:FF:000060">
    <property type="entry name" value="Nudix hydrolase 1"/>
    <property type="match status" value="1"/>
</dbReference>
<dbReference type="GeneID" id="7446118"/>
<dbReference type="OMA" id="HFEASRN"/>
<dbReference type="InParanoid" id="B8BZL8"/>
<dbReference type="EMBL" id="CM000641">
    <property type="protein sequence ID" value="EED92903.1"/>
    <property type="molecule type" value="Genomic_DNA"/>
</dbReference>
<dbReference type="SUPFAM" id="SSF55811">
    <property type="entry name" value="Nudix"/>
    <property type="match status" value="1"/>
</dbReference>
<evidence type="ECO:0000313" key="4">
    <source>
        <dbReference type="Proteomes" id="UP000001449"/>
    </source>
</evidence>
<feature type="domain" description="Nudix hydrolase" evidence="2">
    <location>
        <begin position="1"/>
        <end position="126"/>
    </location>
</feature>
<feature type="non-terminal residue" evidence="3">
    <location>
        <position position="158"/>
    </location>
</feature>
<dbReference type="Gene3D" id="3.90.79.10">
    <property type="entry name" value="Nucleoside Triphosphate Pyrophosphohydrolase"/>
    <property type="match status" value="1"/>
</dbReference>
<evidence type="ECO:0000256" key="1">
    <source>
        <dbReference type="ARBA" id="ARBA00022801"/>
    </source>
</evidence>
<dbReference type="GO" id="GO:0005829">
    <property type="term" value="C:cytosol"/>
    <property type="evidence" value="ECO:0000318"/>
    <property type="project" value="GO_Central"/>
</dbReference>
<dbReference type="CDD" id="cd04678">
    <property type="entry name" value="NUDIX_MTH2_Nudt15"/>
    <property type="match status" value="1"/>
</dbReference>
<dbReference type="GO" id="GO:0006203">
    <property type="term" value="P:dGTP catabolic process"/>
    <property type="evidence" value="ECO:0000318"/>
    <property type="project" value="GO_Central"/>
</dbReference>
<dbReference type="PaxDb" id="35128-Thaps262204"/>
<keyword evidence="1" id="KW-0378">Hydrolase</keyword>
<dbReference type="PROSITE" id="PS00893">
    <property type="entry name" value="NUDIX_BOX"/>
    <property type="match status" value="1"/>
</dbReference>
<dbReference type="PANTHER" id="PTHR16099:SF5">
    <property type="entry name" value="NUCLEOTIDE TRIPHOSPHATE DIPHOSPHATASE NUDT15"/>
    <property type="match status" value="1"/>
</dbReference>
<reference evidence="3 4" key="2">
    <citation type="journal article" date="2008" name="Nature">
        <title>The Phaeodactylum genome reveals the evolutionary history of diatom genomes.</title>
        <authorList>
            <person name="Bowler C."/>
            <person name="Allen A.E."/>
            <person name="Badger J.H."/>
            <person name="Grimwood J."/>
            <person name="Jabbari K."/>
            <person name="Kuo A."/>
            <person name="Maheswari U."/>
            <person name="Martens C."/>
            <person name="Maumus F."/>
            <person name="Otillar R.P."/>
            <person name="Rayko E."/>
            <person name="Salamov A."/>
            <person name="Vandepoele K."/>
            <person name="Beszteri B."/>
            <person name="Gruber A."/>
            <person name="Heijde M."/>
            <person name="Katinka M."/>
            <person name="Mock T."/>
            <person name="Valentin K."/>
            <person name="Verret F."/>
            <person name="Berges J.A."/>
            <person name="Brownlee C."/>
            <person name="Cadoret J.P."/>
            <person name="Chiovitti A."/>
            <person name="Choi C.J."/>
            <person name="Coesel S."/>
            <person name="De Martino A."/>
            <person name="Detter J.C."/>
            <person name="Durkin C."/>
            <person name="Falciatore A."/>
            <person name="Fournet J."/>
            <person name="Haruta M."/>
            <person name="Huysman M.J."/>
            <person name="Jenkins B.D."/>
            <person name="Jiroutova K."/>
            <person name="Jorgensen R.E."/>
            <person name="Joubert Y."/>
            <person name="Kaplan A."/>
            <person name="Kroger N."/>
            <person name="Kroth P.G."/>
            <person name="La Roche J."/>
            <person name="Lindquist E."/>
            <person name="Lommer M."/>
            <person name="Martin-Jezequel V."/>
            <person name="Lopez P.J."/>
            <person name="Lucas S."/>
            <person name="Mangogna M."/>
            <person name="McGinnis K."/>
            <person name="Medlin L.K."/>
            <person name="Montsant A."/>
            <person name="Oudot-Le Secq M.P."/>
            <person name="Napoli C."/>
            <person name="Obornik M."/>
            <person name="Parker M.S."/>
            <person name="Petit J.L."/>
            <person name="Porcel B.M."/>
            <person name="Poulsen N."/>
            <person name="Robison M."/>
            <person name="Rychlewski L."/>
            <person name="Rynearson T.A."/>
            <person name="Schmutz J."/>
            <person name="Shapiro H."/>
            <person name="Siaut M."/>
            <person name="Stanley M."/>
            <person name="Sussman M.R."/>
            <person name="Taylor A.R."/>
            <person name="Vardi A."/>
            <person name="von Dassow P."/>
            <person name="Vyverman W."/>
            <person name="Willis A."/>
            <person name="Wyrwicz L.S."/>
            <person name="Rokhsar D.S."/>
            <person name="Weissenbach J."/>
            <person name="Armbrust E.V."/>
            <person name="Green B.R."/>
            <person name="Van de Peer Y."/>
            <person name="Grigoriev I.V."/>
        </authorList>
    </citation>
    <scope>NUCLEOTIDE SEQUENCE [LARGE SCALE GENOMIC DNA]</scope>
    <source>
        <strain evidence="3 4">CCMP1335</strain>
    </source>
</reference>
<dbReference type="InterPro" id="IPR015797">
    <property type="entry name" value="NUDIX_hydrolase-like_dom_sf"/>
</dbReference>
<organism evidence="3 4">
    <name type="scientific">Thalassiosira pseudonana</name>
    <name type="common">Marine diatom</name>
    <name type="synonym">Cyclotella nana</name>
    <dbReference type="NCBI Taxonomy" id="35128"/>
    <lineage>
        <taxon>Eukaryota</taxon>
        <taxon>Sar</taxon>
        <taxon>Stramenopiles</taxon>
        <taxon>Ochrophyta</taxon>
        <taxon>Bacillariophyta</taxon>
        <taxon>Coscinodiscophyceae</taxon>
        <taxon>Thalassiosirophycidae</taxon>
        <taxon>Thalassiosirales</taxon>
        <taxon>Thalassiosiraceae</taxon>
        <taxon>Thalassiosira</taxon>
    </lineage>
</organism>
<gene>
    <name evidence="3" type="ORF">THAPSDRAFT_262204</name>
</gene>
<dbReference type="eggNOG" id="ENOG502S3YT">
    <property type="taxonomic scope" value="Eukaryota"/>
</dbReference>
<dbReference type="AlphaFoldDB" id="B8BZL8"/>